<evidence type="ECO:0000313" key="3">
    <source>
        <dbReference type="Proteomes" id="UP001337655"/>
    </source>
</evidence>
<organism evidence="2 3">
    <name type="scientific">Saxophila tyrrhenica</name>
    <dbReference type="NCBI Taxonomy" id="1690608"/>
    <lineage>
        <taxon>Eukaryota</taxon>
        <taxon>Fungi</taxon>
        <taxon>Dikarya</taxon>
        <taxon>Ascomycota</taxon>
        <taxon>Pezizomycotina</taxon>
        <taxon>Dothideomycetes</taxon>
        <taxon>Dothideomycetidae</taxon>
        <taxon>Mycosphaerellales</taxon>
        <taxon>Extremaceae</taxon>
        <taxon>Saxophila</taxon>
    </lineage>
</organism>
<dbReference type="GeneID" id="89923099"/>
<feature type="transmembrane region" description="Helical" evidence="1">
    <location>
        <begin position="204"/>
        <end position="226"/>
    </location>
</feature>
<dbReference type="RefSeq" id="XP_064663339.1">
    <property type="nucleotide sequence ID" value="XM_064799012.1"/>
</dbReference>
<protein>
    <submittedName>
        <fullName evidence="2">Uncharacterized protein</fullName>
    </submittedName>
</protein>
<comment type="caution">
    <text evidence="2">The sequence shown here is derived from an EMBL/GenBank/DDBJ whole genome shotgun (WGS) entry which is preliminary data.</text>
</comment>
<evidence type="ECO:0000313" key="2">
    <source>
        <dbReference type="EMBL" id="KAK5174670.1"/>
    </source>
</evidence>
<keyword evidence="1" id="KW-0812">Transmembrane</keyword>
<keyword evidence="1" id="KW-1133">Transmembrane helix</keyword>
<sequence length="381" mass="42302">MANTGTYADIGGIGVYASYITQVAIVLAAWLYSNALLFFTRRSTSRKLGQDSDQEHDQQTNRRARKAKLQYSALVHGLVEYQKAQCYFTITLQGASMLALSGDGTIFEAVTYSQIDSAISLLGDVAATAVVCLTFGLYILHKARRRSEYVTTTTLVATIFALVTWILTRTKLGNLQPRALPNTNLPSCGGRATPLRFCHTDRSVVLPTMIEAPLIACCLSLLLFLVGKQVTKPISKLYARYTQTTQKPSNDQHRLPARSSTLNRQSSFYPALTKALSYYHYAAEIIVVLAAIIMLIRLINPDYLNMIWFLNSKPTVFHDLQDSQWSFGQIIAVTIWAPPLIEYVRCAIKGVDEANEHRFVAPYRVVKVNTGLSSGTSQEPS</sequence>
<reference evidence="2 3" key="1">
    <citation type="submission" date="2023-08" db="EMBL/GenBank/DDBJ databases">
        <title>Black Yeasts Isolated from many extreme environments.</title>
        <authorList>
            <person name="Coleine C."/>
            <person name="Stajich J.E."/>
            <person name="Selbmann L."/>
        </authorList>
    </citation>
    <scope>NUCLEOTIDE SEQUENCE [LARGE SCALE GENOMIC DNA]</scope>
    <source>
        <strain evidence="2 3">CCFEE 5935</strain>
    </source>
</reference>
<keyword evidence="3" id="KW-1185">Reference proteome</keyword>
<dbReference type="EMBL" id="JAVRRT010000002">
    <property type="protein sequence ID" value="KAK5174670.1"/>
    <property type="molecule type" value="Genomic_DNA"/>
</dbReference>
<accession>A0AAV9PL43</accession>
<feature type="transmembrane region" description="Helical" evidence="1">
    <location>
        <begin position="121"/>
        <end position="141"/>
    </location>
</feature>
<feature type="transmembrane region" description="Helical" evidence="1">
    <location>
        <begin position="16"/>
        <end position="39"/>
    </location>
</feature>
<keyword evidence="1" id="KW-0472">Membrane</keyword>
<name>A0AAV9PL43_9PEZI</name>
<dbReference type="AlphaFoldDB" id="A0AAV9PL43"/>
<gene>
    <name evidence="2" type="ORF">LTR77_001752</name>
</gene>
<evidence type="ECO:0000256" key="1">
    <source>
        <dbReference type="SAM" id="Phobius"/>
    </source>
</evidence>
<feature type="transmembrane region" description="Helical" evidence="1">
    <location>
        <begin position="278"/>
        <end position="299"/>
    </location>
</feature>
<feature type="transmembrane region" description="Helical" evidence="1">
    <location>
        <begin position="147"/>
        <end position="168"/>
    </location>
</feature>
<dbReference type="Proteomes" id="UP001337655">
    <property type="component" value="Unassembled WGS sequence"/>
</dbReference>
<proteinExistence type="predicted"/>